<comment type="caution">
    <text evidence="5">The sequence shown here is derived from an EMBL/GenBank/DDBJ whole genome shotgun (WGS) entry which is preliminary data.</text>
</comment>
<dbReference type="InterPro" id="IPR004088">
    <property type="entry name" value="KH_dom_type_1"/>
</dbReference>
<dbReference type="InterPro" id="IPR036612">
    <property type="entry name" value="KH_dom_type_1_sf"/>
</dbReference>
<feature type="domain" description="K Homology" evidence="4">
    <location>
        <begin position="472"/>
        <end position="540"/>
    </location>
</feature>
<dbReference type="InterPro" id="IPR004087">
    <property type="entry name" value="KH_dom"/>
</dbReference>
<feature type="domain" description="K Homology" evidence="4">
    <location>
        <begin position="57"/>
        <end position="130"/>
    </location>
</feature>
<proteinExistence type="predicted"/>
<protein>
    <recommendedName>
        <fullName evidence="4">K Homology domain-containing protein</fullName>
    </recommendedName>
</protein>
<dbReference type="PROSITE" id="PS50084">
    <property type="entry name" value="KH_TYPE_1"/>
    <property type="match status" value="3"/>
</dbReference>
<dbReference type="CDD" id="cd22460">
    <property type="entry name" value="KH-I_PEPPER_rpt2_like"/>
    <property type="match status" value="1"/>
</dbReference>
<dbReference type="Pfam" id="PF00013">
    <property type="entry name" value="KH_1"/>
    <property type="match status" value="3"/>
</dbReference>
<feature type="domain" description="K Homology" evidence="4">
    <location>
        <begin position="143"/>
        <end position="217"/>
    </location>
</feature>
<keyword evidence="1" id="KW-0677">Repeat</keyword>
<evidence type="ECO:0000313" key="5">
    <source>
        <dbReference type="EMBL" id="TVU31050.1"/>
    </source>
</evidence>
<dbReference type="PANTHER" id="PTHR10288">
    <property type="entry name" value="KH DOMAIN CONTAINING RNA BINDING PROTEIN"/>
    <property type="match status" value="1"/>
</dbReference>
<dbReference type="SUPFAM" id="SSF54791">
    <property type="entry name" value="Eukaryotic type KH-domain (KH-domain type I)"/>
    <property type="match status" value="3"/>
</dbReference>
<evidence type="ECO:0000256" key="3">
    <source>
        <dbReference type="SAM" id="MobiDB-lite"/>
    </source>
</evidence>
<name>A0A5J9V6Y1_9POAL</name>
<reference evidence="5 6" key="1">
    <citation type="journal article" date="2019" name="Sci. Rep.">
        <title>A high-quality genome of Eragrostis curvula grass provides insights into Poaceae evolution and supports new strategies to enhance forage quality.</title>
        <authorList>
            <person name="Carballo J."/>
            <person name="Santos B.A.C.M."/>
            <person name="Zappacosta D."/>
            <person name="Garbus I."/>
            <person name="Selva J.P."/>
            <person name="Gallo C.A."/>
            <person name="Diaz A."/>
            <person name="Albertini E."/>
            <person name="Caccamo M."/>
            <person name="Echenique V."/>
        </authorList>
    </citation>
    <scope>NUCLEOTIDE SEQUENCE [LARGE SCALE GENOMIC DNA]</scope>
    <source>
        <strain evidence="6">cv. Victoria</strain>
        <tissue evidence="5">Leaf</tissue>
    </source>
</reference>
<evidence type="ECO:0000256" key="1">
    <source>
        <dbReference type="ARBA" id="ARBA00022737"/>
    </source>
</evidence>
<dbReference type="Proteomes" id="UP000324897">
    <property type="component" value="Chromosome 1"/>
</dbReference>
<organism evidence="5 6">
    <name type="scientific">Eragrostis curvula</name>
    <name type="common">weeping love grass</name>
    <dbReference type="NCBI Taxonomy" id="38414"/>
    <lineage>
        <taxon>Eukaryota</taxon>
        <taxon>Viridiplantae</taxon>
        <taxon>Streptophyta</taxon>
        <taxon>Embryophyta</taxon>
        <taxon>Tracheophyta</taxon>
        <taxon>Spermatophyta</taxon>
        <taxon>Magnoliopsida</taxon>
        <taxon>Liliopsida</taxon>
        <taxon>Poales</taxon>
        <taxon>Poaceae</taxon>
        <taxon>PACMAD clade</taxon>
        <taxon>Chloridoideae</taxon>
        <taxon>Eragrostideae</taxon>
        <taxon>Eragrostidinae</taxon>
        <taxon>Eragrostis</taxon>
    </lineage>
</organism>
<dbReference type="EMBL" id="RWGY01000011">
    <property type="protein sequence ID" value="TVU31050.1"/>
    <property type="molecule type" value="Genomic_DNA"/>
</dbReference>
<dbReference type="OrthoDB" id="442947at2759"/>
<gene>
    <name evidence="5" type="ORF">EJB05_22715</name>
</gene>
<dbReference type="SMART" id="SM00322">
    <property type="entry name" value="KH"/>
    <property type="match status" value="3"/>
</dbReference>
<feature type="region of interest" description="Disordered" evidence="3">
    <location>
        <begin position="32"/>
        <end position="52"/>
    </location>
</feature>
<sequence>MAKTQTSSKDQGVAKVVYTLQEAQQDEVIGSILKESTVDNEDSGDTASGNRYPGWPGTSVFRMLIPAQKVGVIIGHKGERVRRLCEETKACVRIIGGHLCAAEHAVIVFAKEQPDEPIPPAMDALLRVYQLIIDDASDLRSNRTIMTRILTPSEQAASLIGEQGAMINSIMQASQTNIRVLDGDLPPVALEEDWVIEIWGLPARVRKALELVVSHLRKYLVDRSVIPLFYPNAPMPTLHMDIPPCHYSDHHEGPLHAFSPGYHSLCSEDPQREPWPETFYLRGRHPMECFQHADTFEYRWEAHTSFRRYRSVTPPNHGISAYGPKASSPMEAFLPAPMDLHSHRNLIYGWRATPSGPSANVERIRSLISIYGQQAHSRKHTYQSPEMEKNTHCGISLHGREAHPTRVFLSDGTELPSTPGISTHELESPSFRMCRPTTVENLLHCRVSACEPEAPPHVSPPPLTSQPAPISSKINKKMQVPIFYAEAVIGPSGERIEYIRRASRCSILIRDSEGAMFIEITGSSATDVLTAEQLIKNFMAECAAASPGHSFDLIPSYLPRARSPQADILTTSGTFERESVVFGGLQGKPGILLAPPFSLLSSFPRAWRGREGIGAPSSSAAKESHLRIFPNFVDFPAYSPSFSISWGISCCYIA</sequence>
<dbReference type="GO" id="GO:0003723">
    <property type="term" value="F:RNA binding"/>
    <property type="evidence" value="ECO:0007669"/>
    <property type="project" value="UniProtKB-UniRule"/>
</dbReference>
<dbReference type="AlphaFoldDB" id="A0A5J9V6Y1"/>
<keyword evidence="6" id="KW-1185">Reference proteome</keyword>
<accession>A0A5J9V6Y1</accession>
<evidence type="ECO:0000313" key="6">
    <source>
        <dbReference type="Proteomes" id="UP000324897"/>
    </source>
</evidence>
<dbReference type="Gramene" id="TVU31050">
    <property type="protein sequence ID" value="TVU31050"/>
    <property type="gene ID" value="EJB05_22715"/>
</dbReference>
<keyword evidence="2" id="KW-0694">RNA-binding</keyword>
<evidence type="ECO:0000259" key="4">
    <source>
        <dbReference type="SMART" id="SM00322"/>
    </source>
</evidence>
<evidence type="ECO:0000256" key="2">
    <source>
        <dbReference type="PROSITE-ProRule" id="PRU00117"/>
    </source>
</evidence>
<dbReference type="Gene3D" id="3.30.1370.10">
    <property type="entry name" value="K Homology domain, type 1"/>
    <property type="match status" value="3"/>
</dbReference>